<evidence type="ECO:0000313" key="1">
    <source>
        <dbReference type="EMBL" id="TNN30812.1"/>
    </source>
</evidence>
<dbReference type="Proteomes" id="UP000314294">
    <property type="component" value="Unassembled WGS sequence"/>
</dbReference>
<sequence length="119" mass="13717">MEKRVISLLLAERKKREGRGTEDGLYTSASFLLRWKVQEEEGEAQRNAGSGLDPRRHQGLSVTFYLLRYATRKDGVTCRCGEHRAEADRGSLPRQRASISWELSSRKSHIWLESQRLNT</sequence>
<protein>
    <submittedName>
        <fullName evidence="1">Uncharacterized protein</fullName>
    </submittedName>
</protein>
<reference evidence="1 2" key="1">
    <citation type="submission" date="2019-03" db="EMBL/GenBank/DDBJ databases">
        <title>First draft genome of Liparis tanakae, snailfish: a comprehensive survey of snailfish specific genes.</title>
        <authorList>
            <person name="Kim W."/>
            <person name="Song I."/>
            <person name="Jeong J.-H."/>
            <person name="Kim D."/>
            <person name="Kim S."/>
            <person name="Ryu S."/>
            <person name="Song J.Y."/>
            <person name="Lee S.K."/>
        </authorList>
    </citation>
    <scope>NUCLEOTIDE SEQUENCE [LARGE SCALE GENOMIC DNA]</scope>
    <source>
        <tissue evidence="1">Muscle</tissue>
    </source>
</reference>
<comment type="caution">
    <text evidence="1">The sequence shown here is derived from an EMBL/GenBank/DDBJ whole genome shotgun (WGS) entry which is preliminary data.</text>
</comment>
<dbReference type="AlphaFoldDB" id="A0A4Z2ER95"/>
<organism evidence="1 2">
    <name type="scientific">Liparis tanakae</name>
    <name type="common">Tanaka's snailfish</name>
    <dbReference type="NCBI Taxonomy" id="230148"/>
    <lineage>
        <taxon>Eukaryota</taxon>
        <taxon>Metazoa</taxon>
        <taxon>Chordata</taxon>
        <taxon>Craniata</taxon>
        <taxon>Vertebrata</taxon>
        <taxon>Euteleostomi</taxon>
        <taxon>Actinopterygii</taxon>
        <taxon>Neopterygii</taxon>
        <taxon>Teleostei</taxon>
        <taxon>Neoteleostei</taxon>
        <taxon>Acanthomorphata</taxon>
        <taxon>Eupercaria</taxon>
        <taxon>Perciformes</taxon>
        <taxon>Cottioidei</taxon>
        <taxon>Cottales</taxon>
        <taxon>Liparidae</taxon>
        <taxon>Liparis</taxon>
    </lineage>
</organism>
<dbReference type="OrthoDB" id="10066656at2759"/>
<dbReference type="EMBL" id="SRLO01004095">
    <property type="protein sequence ID" value="TNN30812.1"/>
    <property type="molecule type" value="Genomic_DNA"/>
</dbReference>
<keyword evidence="2" id="KW-1185">Reference proteome</keyword>
<proteinExistence type="predicted"/>
<name>A0A4Z2ER95_9TELE</name>
<evidence type="ECO:0000313" key="2">
    <source>
        <dbReference type="Proteomes" id="UP000314294"/>
    </source>
</evidence>
<gene>
    <name evidence="1" type="ORF">EYF80_059036</name>
</gene>
<accession>A0A4Z2ER95</accession>